<dbReference type="PANTHER" id="PTHR32347">
    <property type="entry name" value="EFFLUX SYSTEM COMPONENT YKNX-RELATED"/>
    <property type="match status" value="1"/>
</dbReference>
<dbReference type="InterPro" id="IPR050465">
    <property type="entry name" value="UPF0194_transport"/>
</dbReference>
<dbReference type="GO" id="GO:0030313">
    <property type="term" value="C:cell envelope"/>
    <property type="evidence" value="ECO:0007669"/>
    <property type="project" value="UniProtKB-SubCell"/>
</dbReference>
<reference evidence="4" key="1">
    <citation type="submission" date="2017-06" db="EMBL/GenBank/DDBJ databases">
        <title>Genome analysis of Fimbriiglobus ruber SP5, the first member of the order Planctomycetales with confirmed chitinolytic capability.</title>
        <authorList>
            <person name="Ravin N.V."/>
            <person name="Rakitin A.L."/>
            <person name="Ivanova A.A."/>
            <person name="Beletsky A.V."/>
            <person name="Kulichevskaya I.S."/>
            <person name="Mardanov A.V."/>
            <person name="Dedysh S.N."/>
        </authorList>
    </citation>
    <scope>NUCLEOTIDE SEQUENCE [LARGE SCALE GENOMIC DNA]</scope>
    <source>
        <strain evidence="4">SP5</strain>
    </source>
</reference>
<gene>
    <name evidence="3" type="ORF">FRUB_00215</name>
</gene>
<evidence type="ECO:0000313" key="3">
    <source>
        <dbReference type="EMBL" id="OWK46516.1"/>
    </source>
</evidence>
<protein>
    <submittedName>
        <fullName evidence="3">Putative membrane fusion protein (MFP) component of efflux pump, membrane anchor protein YbhG</fullName>
    </submittedName>
</protein>
<accession>A0A225E8W6</accession>
<comment type="subcellular location">
    <subcellularLocation>
        <location evidence="1">Cell envelope</location>
    </subcellularLocation>
</comment>
<dbReference type="AlphaFoldDB" id="A0A225E8W6"/>
<evidence type="ECO:0000256" key="1">
    <source>
        <dbReference type="ARBA" id="ARBA00004196"/>
    </source>
</evidence>
<comment type="caution">
    <text evidence="3">The sequence shown here is derived from an EMBL/GenBank/DDBJ whole genome shotgun (WGS) entry which is preliminary data.</text>
</comment>
<dbReference type="OrthoDB" id="280244at2"/>
<dbReference type="SUPFAM" id="SSF111369">
    <property type="entry name" value="HlyD-like secretion proteins"/>
    <property type="match status" value="2"/>
</dbReference>
<evidence type="ECO:0000256" key="2">
    <source>
        <dbReference type="ARBA" id="ARBA00023054"/>
    </source>
</evidence>
<dbReference type="PANTHER" id="PTHR32347:SF29">
    <property type="entry name" value="UPF0194 MEMBRANE PROTEIN YBHG"/>
    <property type="match status" value="1"/>
</dbReference>
<proteinExistence type="predicted"/>
<dbReference type="RefSeq" id="WP_161967132.1">
    <property type="nucleotide sequence ID" value="NZ_NIDE01000001.1"/>
</dbReference>
<keyword evidence="4" id="KW-1185">Reference proteome</keyword>
<dbReference type="EMBL" id="NIDE01000001">
    <property type="protein sequence ID" value="OWK46516.1"/>
    <property type="molecule type" value="Genomic_DNA"/>
</dbReference>
<name>A0A225E8W6_9BACT</name>
<sequence length="367" mass="38882">MSDGTRPARFLTLLVILLLLGSIGGVAWWLKRPAAPAADAHPVEDPDVFCSGRVDAAGQVVALEPGQAGRVTEVLVAEGDSVVKGQDILRLDAATADARVAQAEAAVEGAQVDLDSALRDKERVPKQLEARATLVAAAGARVEAARKALQQRREQQQLTPLGRAEGEALDAQVRELELLEAAEREQLEDLKKIDPELRVRAARARLKAAGADRLLAAKARAECVLAAPMDGVVLRLQATPGGIVSPGSPFPAVTFAPAGPLVIRAEVDQESLGRVAKGMRAEAQDENRPDGPVWAGHVRNVSRWVAPRRTQVLEPGEISDVRTVECVIELDPAPAGRGEALVIGQRMRVRIVRPAAGAGPVPPKSAR</sequence>
<dbReference type="Gene3D" id="2.40.30.170">
    <property type="match status" value="1"/>
</dbReference>
<evidence type="ECO:0000313" key="4">
    <source>
        <dbReference type="Proteomes" id="UP000214646"/>
    </source>
</evidence>
<organism evidence="3 4">
    <name type="scientific">Fimbriiglobus ruber</name>
    <dbReference type="NCBI Taxonomy" id="1908690"/>
    <lineage>
        <taxon>Bacteria</taxon>
        <taxon>Pseudomonadati</taxon>
        <taxon>Planctomycetota</taxon>
        <taxon>Planctomycetia</taxon>
        <taxon>Gemmatales</taxon>
        <taxon>Gemmataceae</taxon>
        <taxon>Fimbriiglobus</taxon>
    </lineage>
</organism>
<keyword evidence="2" id="KW-0175">Coiled coil</keyword>
<dbReference type="Gene3D" id="2.40.50.100">
    <property type="match status" value="1"/>
</dbReference>
<dbReference type="Proteomes" id="UP000214646">
    <property type="component" value="Unassembled WGS sequence"/>
</dbReference>